<dbReference type="GO" id="GO:0003676">
    <property type="term" value="F:nucleic acid binding"/>
    <property type="evidence" value="ECO:0007669"/>
    <property type="project" value="InterPro"/>
</dbReference>
<name>A0AAQ3S475_VIGMU</name>
<evidence type="ECO:0000259" key="3">
    <source>
        <dbReference type="PROSITE" id="PS50158"/>
    </source>
</evidence>
<keyword evidence="1" id="KW-0479">Metal-binding</keyword>
<dbReference type="InterPro" id="IPR054722">
    <property type="entry name" value="PolX-like_BBD"/>
</dbReference>
<dbReference type="PANTHER" id="PTHR35317">
    <property type="entry name" value="OS04G0629600 PROTEIN"/>
    <property type="match status" value="1"/>
</dbReference>
<evidence type="ECO:0000313" key="4">
    <source>
        <dbReference type="EMBL" id="WVZ18729.1"/>
    </source>
</evidence>
<protein>
    <recommendedName>
        <fullName evidence="3">CCHC-type domain-containing protein</fullName>
    </recommendedName>
</protein>
<dbReference type="Gene3D" id="4.10.60.10">
    <property type="entry name" value="Zinc finger, CCHC-type"/>
    <property type="match status" value="1"/>
</dbReference>
<gene>
    <name evidence="4" type="ORF">V8G54_006051</name>
</gene>
<dbReference type="Proteomes" id="UP001374535">
    <property type="component" value="Chromosome 2"/>
</dbReference>
<dbReference type="EMBL" id="CP144699">
    <property type="protein sequence ID" value="WVZ18729.1"/>
    <property type="molecule type" value="Genomic_DNA"/>
</dbReference>
<proteinExistence type="predicted"/>
<dbReference type="GO" id="GO:0008270">
    <property type="term" value="F:zinc ion binding"/>
    <property type="evidence" value="ECO:0007669"/>
    <property type="project" value="UniProtKB-KW"/>
</dbReference>
<feature type="domain" description="CCHC-type" evidence="3">
    <location>
        <begin position="342"/>
        <end position="355"/>
    </location>
</feature>
<keyword evidence="1" id="KW-0863">Zinc-finger</keyword>
<accession>A0AAQ3S475</accession>
<organism evidence="4 5">
    <name type="scientific">Vigna mungo</name>
    <name type="common">Black gram</name>
    <name type="synonym">Phaseolus mungo</name>
    <dbReference type="NCBI Taxonomy" id="3915"/>
    <lineage>
        <taxon>Eukaryota</taxon>
        <taxon>Viridiplantae</taxon>
        <taxon>Streptophyta</taxon>
        <taxon>Embryophyta</taxon>
        <taxon>Tracheophyta</taxon>
        <taxon>Spermatophyta</taxon>
        <taxon>Magnoliopsida</taxon>
        <taxon>eudicotyledons</taxon>
        <taxon>Gunneridae</taxon>
        <taxon>Pentapetalae</taxon>
        <taxon>rosids</taxon>
        <taxon>fabids</taxon>
        <taxon>Fabales</taxon>
        <taxon>Fabaceae</taxon>
        <taxon>Papilionoideae</taxon>
        <taxon>50 kb inversion clade</taxon>
        <taxon>NPAAA clade</taxon>
        <taxon>indigoferoid/millettioid clade</taxon>
        <taxon>Phaseoleae</taxon>
        <taxon>Vigna</taxon>
    </lineage>
</organism>
<evidence type="ECO:0000256" key="2">
    <source>
        <dbReference type="SAM" id="MobiDB-lite"/>
    </source>
</evidence>
<keyword evidence="5" id="KW-1185">Reference proteome</keyword>
<evidence type="ECO:0000313" key="5">
    <source>
        <dbReference type="Proteomes" id="UP001374535"/>
    </source>
</evidence>
<dbReference type="SUPFAM" id="SSF57756">
    <property type="entry name" value="Retrovirus zinc finger-like domains"/>
    <property type="match status" value="1"/>
</dbReference>
<dbReference type="PANTHER" id="PTHR35317:SF28">
    <property type="entry name" value="ZINC FINGER, CCHC-TYPE, RIBONUCLEASE H-LIKE DOMAIN, GAG-PRE-INTEGRASE DOMAIN PROTEIN-RELATED"/>
    <property type="match status" value="1"/>
</dbReference>
<dbReference type="Pfam" id="PF14223">
    <property type="entry name" value="Retrotran_gag_2"/>
    <property type="match status" value="1"/>
</dbReference>
<dbReference type="AlphaFoldDB" id="A0AAQ3S475"/>
<reference evidence="4 5" key="1">
    <citation type="journal article" date="2023" name="Life. Sci Alliance">
        <title>Evolutionary insights into 3D genome organization and epigenetic landscape of Vigna mungo.</title>
        <authorList>
            <person name="Junaid A."/>
            <person name="Singh B."/>
            <person name="Bhatia S."/>
        </authorList>
    </citation>
    <scope>NUCLEOTIDE SEQUENCE [LARGE SCALE GENOMIC DNA]</scope>
    <source>
        <strain evidence="4">Urdbean</strain>
    </source>
</reference>
<sequence length="683" mass="78214">MVIRIISKVGVYWKLKERTIEDTCNLWFRSLQIGELNGSVSENLRKKWYPEPRLREDLRGIVSEYNAIGCEWSGTIKKAKKAVLEQRKNVLTDKNWSRWSTQMRIVFRVQGVSGVVEGPEFAKEDQKKEEFSNQNDKALLIIHQCVDDVHFEKIQNASTAREAWEILERCHSGSEKIRKVKLQTLRRQYELLQMEDSDKVSDYFNKVLSITNQMKRCGESISDVMVVEKVMRSLPQRFDYIVVAIQESKDTGKMKIEELQSSLEAHEISLLNRNPIRCDEQVLKVHHVKNEGEKTTKKWKGKHGKGKWRKDKNKDGQNESSTEEEGKSERNYRKKDKRNIECFNCHRYGHYASECYPEKEEQNNGQGKEAYAAKVESDSEPIILMTTTSAVSSHSQDKLWYLDSGCSNHVTCHRDWLINFAETERSMVRFADDSTSKVEGVGDVVIRRKNGSCVILTGVLFVPTIRYNLLSIGQIIQKGCTVLMGNFNKVEVFDKKKNLILRSKIWKDNTFRIISLVKSKRCEESGVTEGKMNSETRTDGEEGPVHGAMFATTESFGQAEALNMEKTGLIGQTEALKKTVWRDVMKEEVDPVERKEIWKLADIPAGKKINIEGNTVKEARGVISELRLGEHRSIMFFELLGLGCTARANWHPPLKGLASASTACHRSVIHRSVALRRSLSRIS</sequence>
<feature type="region of interest" description="Disordered" evidence="2">
    <location>
        <begin position="292"/>
        <end position="332"/>
    </location>
</feature>
<dbReference type="InterPro" id="IPR036875">
    <property type="entry name" value="Znf_CCHC_sf"/>
</dbReference>
<keyword evidence="1" id="KW-0862">Zinc</keyword>
<evidence type="ECO:0000256" key="1">
    <source>
        <dbReference type="PROSITE-ProRule" id="PRU00047"/>
    </source>
</evidence>
<dbReference type="InterPro" id="IPR001878">
    <property type="entry name" value="Znf_CCHC"/>
</dbReference>
<dbReference type="PROSITE" id="PS50158">
    <property type="entry name" value="ZF_CCHC"/>
    <property type="match status" value="1"/>
</dbReference>
<dbReference type="Pfam" id="PF22936">
    <property type="entry name" value="Pol_BBD"/>
    <property type="match status" value="1"/>
</dbReference>
<feature type="compositionally biased region" description="Basic residues" evidence="2">
    <location>
        <begin position="297"/>
        <end position="311"/>
    </location>
</feature>